<dbReference type="OrthoDB" id="1305878at2759"/>
<sequence>MSGIAAKPHKARTPEDKEEMNKKYHPGDQIIPHVTTRERTAEERRAEDEDRRLVDEVREMSLREAEGGAPAIPPRRRRGSRAAEERISSRRARDDGRPRRTANHLGMLSDGPRRQLSESQQRQVGHQSSLRSLISSADLSERDIEREIEDFARQIQEEGLLDGLDLDNIDLSRDDELSRRITEAYRRRQRARTTNQPARRDSPTNRNGTNASPRNGEGRLDPRPRPLEASNGRQQAWKFEMLRLDRDAGQPVVDVPLRYRLFQLSIPFDLLPAPRQTWLFPLIDQPLSPSDRTHLNCTSSLVENAAPGDYDICSPCYAGLVNRDQISAENGHSGWRRCLKGHRMVVIGFAPGEVGHWRYIERDLVGGRKLRIEPLGEDGQPDPPCQKWSWKLDEQKLERLVTQDVPSTAPTSHDSVTYTELFPPDGGVGQRVFAKWAWYPKEEADDELLFPRGAEIREAEDVNGDWYFGVYMGAKGLFPSGYVQGSDTS</sequence>
<feature type="compositionally biased region" description="Polar residues" evidence="3">
    <location>
        <begin position="117"/>
        <end position="134"/>
    </location>
</feature>
<dbReference type="Proteomes" id="UP000076881">
    <property type="component" value="Unassembled WGS sequence"/>
</dbReference>
<feature type="region of interest" description="Disordered" evidence="3">
    <location>
        <begin position="184"/>
        <end position="231"/>
    </location>
</feature>
<evidence type="ECO:0000256" key="2">
    <source>
        <dbReference type="PROSITE-ProRule" id="PRU00192"/>
    </source>
</evidence>
<dbReference type="SUPFAM" id="SSF50044">
    <property type="entry name" value="SH3-domain"/>
    <property type="match status" value="1"/>
</dbReference>
<keyword evidence="1 2" id="KW-0728">SH3 domain</keyword>
<feature type="compositionally biased region" description="Basic and acidic residues" evidence="3">
    <location>
        <begin position="12"/>
        <end position="26"/>
    </location>
</feature>
<dbReference type="AlphaFoldDB" id="A0A168HHH4"/>
<feature type="compositionally biased region" description="Polar residues" evidence="3">
    <location>
        <begin position="204"/>
        <end position="213"/>
    </location>
</feature>
<feature type="domain" description="SH3" evidence="4">
    <location>
        <begin position="427"/>
        <end position="488"/>
    </location>
</feature>
<evidence type="ECO:0000259" key="4">
    <source>
        <dbReference type="PROSITE" id="PS50002"/>
    </source>
</evidence>
<name>A0A168HHH4_CORDF</name>
<dbReference type="InterPro" id="IPR036028">
    <property type="entry name" value="SH3-like_dom_sf"/>
</dbReference>
<dbReference type="SMART" id="SM00326">
    <property type="entry name" value="SH3"/>
    <property type="match status" value="1"/>
</dbReference>
<proteinExistence type="predicted"/>
<evidence type="ECO:0000313" key="6">
    <source>
        <dbReference type="Proteomes" id="UP000076881"/>
    </source>
</evidence>
<reference evidence="5 6" key="1">
    <citation type="journal article" date="2016" name="Genome Biol. Evol.">
        <title>Divergent and convergent evolution of fungal pathogenicity.</title>
        <authorList>
            <person name="Shang Y."/>
            <person name="Xiao G."/>
            <person name="Zheng P."/>
            <person name="Cen K."/>
            <person name="Zhan S."/>
            <person name="Wang C."/>
        </authorList>
    </citation>
    <scope>NUCLEOTIDE SEQUENCE [LARGE SCALE GENOMIC DNA]</scope>
    <source>
        <strain evidence="5 6">RCEF 1005</strain>
    </source>
</reference>
<dbReference type="PROSITE" id="PS50002">
    <property type="entry name" value="SH3"/>
    <property type="match status" value="1"/>
</dbReference>
<comment type="caution">
    <text evidence="5">The sequence shown here is derived from an EMBL/GenBank/DDBJ whole genome shotgun (WGS) entry which is preliminary data.</text>
</comment>
<feature type="region of interest" description="Disordered" evidence="3">
    <location>
        <begin position="1"/>
        <end position="134"/>
    </location>
</feature>
<organism evidence="5 6">
    <name type="scientific">Akanthomyces lecanii RCEF 1005</name>
    <dbReference type="NCBI Taxonomy" id="1081108"/>
    <lineage>
        <taxon>Eukaryota</taxon>
        <taxon>Fungi</taxon>
        <taxon>Dikarya</taxon>
        <taxon>Ascomycota</taxon>
        <taxon>Pezizomycotina</taxon>
        <taxon>Sordariomycetes</taxon>
        <taxon>Hypocreomycetidae</taxon>
        <taxon>Hypocreales</taxon>
        <taxon>Cordycipitaceae</taxon>
        <taxon>Akanthomyces</taxon>
        <taxon>Cordyceps confragosa</taxon>
    </lineage>
</organism>
<dbReference type="EMBL" id="AZHF01000003">
    <property type="protein sequence ID" value="OAA77777.1"/>
    <property type="molecule type" value="Genomic_DNA"/>
</dbReference>
<dbReference type="STRING" id="1081108.A0A168HHH4"/>
<evidence type="ECO:0000256" key="3">
    <source>
        <dbReference type="SAM" id="MobiDB-lite"/>
    </source>
</evidence>
<keyword evidence="6" id="KW-1185">Reference proteome</keyword>
<gene>
    <name evidence="5" type="ORF">LEL_04600</name>
</gene>
<accession>A0A168HHH4</accession>
<dbReference type="InterPro" id="IPR001452">
    <property type="entry name" value="SH3_domain"/>
</dbReference>
<dbReference type="Gene3D" id="2.30.30.40">
    <property type="entry name" value="SH3 Domains"/>
    <property type="match status" value="1"/>
</dbReference>
<evidence type="ECO:0000256" key="1">
    <source>
        <dbReference type="ARBA" id="ARBA00022443"/>
    </source>
</evidence>
<feature type="compositionally biased region" description="Basic and acidic residues" evidence="3">
    <location>
        <begin position="35"/>
        <end position="66"/>
    </location>
</feature>
<protein>
    <submittedName>
        <fullName evidence="5">RING finger domain-containing protein</fullName>
    </submittedName>
</protein>
<evidence type="ECO:0000313" key="5">
    <source>
        <dbReference type="EMBL" id="OAA77777.1"/>
    </source>
</evidence>
<feature type="compositionally biased region" description="Basic and acidic residues" evidence="3">
    <location>
        <begin position="216"/>
        <end position="226"/>
    </location>
</feature>
<feature type="compositionally biased region" description="Basic and acidic residues" evidence="3">
    <location>
        <begin position="81"/>
        <end position="98"/>
    </location>
</feature>